<comment type="caution">
    <text evidence="3">The sequence shown here is derived from an EMBL/GenBank/DDBJ whole genome shotgun (WGS) entry which is preliminary data.</text>
</comment>
<reference evidence="3 4" key="1">
    <citation type="journal article" date="2020" name="Syst. Appl. Microbiol.">
        <title>Alienimonas chondri sp. nov., a novel planctomycete isolated from the biofilm of the red alga Chondrus crispus.</title>
        <authorList>
            <person name="Vitorino I."/>
            <person name="Albuquerque L."/>
            <person name="Wiegand S."/>
            <person name="Kallscheuer N."/>
            <person name="da Costa M.S."/>
            <person name="Lobo-da-Cunha A."/>
            <person name="Jogler C."/>
            <person name="Lage O.M."/>
        </authorList>
    </citation>
    <scope>NUCLEOTIDE SEQUENCE [LARGE SCALE GENOMIC DNA]</scope>
    <source>
        <strain evidence="3 4">LzC2</strain>
    </source>
</reference>
<feature type="region of interest" description="Disordered" evidence="1">
    <location>
        <begin position="245"/>
        <end position="280"/>
    </location>
</feature>
<accession>A0ABX1VC80</accession>
<keyword evidence="2" id="KW-0732">Signal</keyword>
<evidence type="ECO:0008006" key="5">
    <source>
        <dbReference type="Google" id="ProtNLM"/>
    </source>
</evidence>
<dbReference type="RefSeq" id="WP_171185700.1">
    <property type="nucleotide sequence ID" value="NZ_WTPX01000041.1"/>
</dbReference>
<evidence type="ECO:0000256" key="1">
    <source>
        <dbReference type="SAM" id="MobiDB-lite"/>
    </source>
</evidence>
<dbReference type="EMBL" id="WTPX01000041">
    <property type="protein sequence ID" value="NNJ25556.1"/>
    <property type="molecule type" value="Genomic_DNA"/>
</dbReference>
<feature type="compositionally biased region" description="Gly residues" evidence="1">
    <location>
        <begin position="130"/>
        <end position="140"/>
    </location>
</feature>
<proteinExistence type="predicted"/>
<name>A0ABX1VC80_9PLAN</name>
<feature type="signal peptide" evidence="2">
    <location>
        <begin position="1"/>
        <end position="22"/>
    </location>
</feature>
<evidence type="ECO:0000313" key="3">
    <source>
        <dbReference type="EMBL" id="NNJ25556.1"/>
    </source>
</evidence>
<protein>
    <recommendedName>
        <fullName evidence="5">BON domain-containing protein</fullName>
    </recommendedName>
</protein>
<feature type="region of interest" description="Disordered" evidence="1">
    <location>
        <begin position="130"/>
        <end position="155"/>
    </location>
</feature>
<evidence type="ECO:0000313" key="4">
    <source>
        <dbReference type="Proteomes" id="UP000609651"/>
    </source>
</evidence>
<keyword evidence="4" id="KW-1185">Reference proteome</keyword>
<feature type="chain" id="PRO_5046600459" description="BON domain-containing protein" evidence="2">
    <location>
        <begin position="23"/>
        <end position="280"/>
    </location>
</feature>
<dbReference type="PROSITE" id="PS51257">
    <property type="entry name" value="PROKAR_LIPOPROTEIN"/>
    <property type="match status" value="1"/>
</dbReference>
<sequence>MLRTAACLLAFAGLACSAPAQGARGTTSGAGGATTGSSFGGTSGAGTLTGGATGAGQSLSGAAGGLTGAGVGGAGAGGIGGQTGTAVGFGEGLQAQNPGTFLGSGAGLNGFVGGAGGQRAVNAATGGTTGFGGGGGGGAAGPTRQGGARSSGNDPRLNIAVPLRVRIAVPPRSPAALGQSLARRAAILTDPSRFESRPGFAGLRVGADDAGVVTLSGSVPEEDRRLAAAIARLQPGVSDIREAYDAEPGVDATPAPRPPAVDAPVLLRTERGTSMRVLNP</sequence>
<organism evidence="3 4">
    <name type="scientific">Alienimonas chondri</name>
    <dbReference type="NCBI Taxonomy" id="2681879"/>
    <lineage>
        <taxon>Bacteria</taxon>
        <taxon>Pseudomonadati</taxon>
        <taxon>Planctomycetota</taxon>
        <taxon>Planctomycetia</taxon>
        <taxon>Planctomycetales</taxon>
        <taxon>Planctomycetaceae</taxon>
        <taxon>Alienimonas</taxon>
    </lineage>
</organism>
<dbReference type="Proteomes" id="UP000609651">
    <property type="component" value="Unassembled WGS sequence"/>
</dbReference>
<gene>
    <name evidence="3" type="ORF">LzC2_16280</name>
</gene>
<evidence type="ECO:0000256" key="2">
    <source>
        <dbReference type="SAM" id="SignalP"/>
    </source>
</evidence>